<keyword evidence="3" id="KW-1185">Reference proteome</keyword>
<keyword evidence="1" id="KW-0812">Transmembrane</keyword>
<feature type="transmembrane region" description="Helical" evidence="1">
    <location>
        <begin position="37"/>
        <end position="59"/>
    </location>
</feature>
<reference evidence="2 3" key="1">
    <citation type="submission" date="2024-02" db="EMBL/GenBank/DDBJ databases">
        <title>Rubritalea halochordaticola NBRC 107102.</title>
        <authorList>
            <person name="Ichikawa N."/>
            <person name="Katano-Makiyama Y."/>
            <person name="Hidaka K."/>
        </authorList>
    </citation>
    <scope>NUCLEOTIDE SEQUENCE [LARGE SCALE GENOMIC DNA]</scope>
    <source>
        <strain evidence="2 3">NBRC 107102</strain>
    </source>
</reference>
<dbReference type="Proteomes" id="UP001424741">
    <property type="component" value="Unassembled WGS sequence"/>
</dbReference>
<evidence type="ECO:0000313" key="2">
    <source>
        <dbReference type="EMBL" id="GAA5495998.1"/>
    </source>
</evidence>
<evidence type="ECO:0000256" key="1">
    <source>
        <dbReference type="SAM" id="Phobius"/>
    </source>
</evidence>
<gene>
    <name evidence="2" type="ORF">Rhal01_02179</name>
</gene>
<keyword evidence="1" id="KW-1133">Transmembrane helix</keyword>
<sequence length="102" mass="11312">MQEEPSHPVSIYAYTPSLILLLLAGILASLAPADIKFIRFAGHVLYNLIVPAIILVSLLRTCRTPGHPLRQAAVINSLLLLLSIFVYWYPVIQMTIGFSQSH</sequence>
<accession>A0ABP9UZX9</accession>
<feature type="transmembrane region" description="Helical" evidence="1">
    <location>
        <begin position="71"/>
        <end position="89"/>
    </location>
</feature>
<dbReference type="EMBL" id="BAABRL010000006">
    <property type="protein sequence ID" value="GAA5495998.1"/>
    <property type="molecule type" value="Genomic_DNA"/>
</dbReference>
<evidence type="ECO:0000313" key="3">
    <source>
        <dbReference type="Proteomes" id="UP001424741"/>
    </source>
</evidence>
<protein>
    <submittedName>
        <fullName evidence="2">Uncharacterized protein</fullName>
    </submittedName>
</protein>
<organism evidence="2 3">
    <name type="scientific">Rubritalea halochordaticola</name>
    <dbReference type="NCBI Taxonomy" id="714537"/>
    <lineage>
        <taxon>Bacteria</taxon>
        <taxon>Pseudomonadati</taxon>
        <taxon>Verrucomicrobiota</taxon>
        <taxon>Verrucomicrobiia</taxon>
        <taxon>Verrucomicrobiales</taxon>
        <taxon>Rubritaleaceae</taxon>
        <taxon>Rubritalea</taxon>
    </lineage>
</organism>
<keyword evidence="1" id="KW-0472">Membrane</keyword>
<comment type="caution">
    <text evidence="2">The sequence shown here is derived from an EMBL/GenBank/DDBJ whole genome shotgun (WGS) entry which is preliminary data.</text>
</comment>
<name>A0ABP9UZX9_9BACT</name>
<proteinExistence type="predicted"/>
<feature type="transmembrane region" description="Helical" evidence="1">
    <location>
        <begin position="12"/>
        <end position="31"/>
    </location>
</feature>